<dbReference type="EMBL" id="CAIJEN010000005">
    <property type="protein sequence ID" value="CAD0087196.1"/>
    <property type="molecule type" value="Genomic_DNA"/>
</dbReference>
<organism evidence="5 6">
    <name type="scientific">Aureobasidium vineae</name>
    <dbReference type="NCBI Taxonomy" id="2773715"/>
    <lineage>
        <taxon>Eukaryota</taxon>
        <taxon>Fungi</taxon>
        <taxon>Dikarya</taxon>
        <taxon>Ascomycota</taxon>
        <taxon>Pezizomycotina</taxon>
        <taxon>Dothideomycetes</taxon>
        <taxon>Dothideomycetidae</taxon>
        <taxon>Dothideales</taxon>
        <taxon>Saccotheciaceae</taxon>
        <taxon>Aureobasidium</taxon>
    </lineage>
</organism>
<keyword evidence="3" id="KW-0732">Signal</keyword>
<keyword evidence="6" id="KW-1185">Reference proteome</keyword>
<name>A0A9N8P911_9PEZI</name>
<evidence type="ECO:0000313" key="5">
    <source>
        <dbReference type="EMBL" id="CAD0087196.1"/>
    </source>
</evidence>
<keyword evidence="2" id="KW-0812">Transmembrane</keyword>
<evidence type="ECO:0000313" key="6">
    <source>
        <dbReference type="Proteomes" id="UP000716446"/>
    </source>
</evidence>
<evidence type="ECO:0000259" key="4">
    <source>
        <dbReference type="PROSITE" id="PS51212"/>
    </source>
</evidence>
<feature type="compositionally biased region" description="Basic and acidic residues" evidence="1">
    <location>
        <begin position="320"/>
        <end position="330"/>
    </location>
</feature>
<evidence type="ECO:0000256" key="3">
    <source>
        <dbReference type="SAM" id="SignalP"/>
    </source>
</evidence>
<dbReference type="PANTHER" id="PTHR16861">
    <property type="entry name" value="GLYCOPROTEIN 38"/>
    <property type="match status" value="1"/>
</dbReference>
<proteinExistence type="predicted"/>
<comment type="caution">
    <text evidence="5">The sequence shown here is derived from an EMBL/GenBank/DDBJ whole genome shotgun (WGS) entry which is preliminary data.</text>
</comment>
<accession>A0A9N8P911</accession>
<feature type="compositionally biased region" description="Polar residues" evidence="1">
    <location>
        <begin position="331"/>
        <end position="343"/>
    </location>
</feature>
<keyword evidence="2" id="KW-0472">Membrane</keyword>
<feature type="transmembrane region" description="Helical" evidence="2">
    <location>
        <begin position="251"/>
        <end position="273"/>
    </location>
</feature>
<feature type="signal peptide" evidence="3">
    <location>
        <begin position="1"/>
        <end position="29"/>
    </location>
</feature>
<dbReference type="Proteomes" id="UP000716446">
    <property type="component" value="Unassembled WGS sequence"/>
</dbReference>
<dbReference type="PROSITE" id="PS51212">
    <property type="entry name" value="WSC"/>
    <property type="match status" value="1"/>
</dbReference>
<evidence type="ECO:0000256" key="1">
    <source>
        <dbReference type="SAM" id="MobiDB-lite"/>
    </source>
</evidence>
<dbReference type="AlphaFoldDB" id="A0A9N8P911"/>
<feature type="chain" id="PRO_5040492061" description="WSC domain-containing protein" evidence="3">
    <location>
        <begin position="30"/>
        <end position="404"/>
    </location>
</feature>
<dbReference type="InterPro" id="IPR002889">
    <property type="entry name" value="WSC_carb-bd"/>
</dbReference>
<feature type="compositionally biased region" description="Polar residues" evidence="1">
    <location>
        <begin position="372"/>
        <end position="385"/>
    </location>
</feature>
<feature type="region of interest" description="Disordered" evidence="1">
    <location>
        <begin position="277"/>
        <end position="404"/>
    </location>
</feature>
<gene>
    <name evidence="5" type="ORF">AWRI4619_LOCUS4500</name>
</gene>
<feature type="region of interest" description="Disordered" evidence="1">
    <location>
        <begin position="124"/>
        <end position="204"/>
    </location>
</feature>
<keyword evidence="2" id="KW-1133">Transmembrane helix</keyword>
<evidence type="ECO:0000256" key="2">
    <source>
        <dbReference type="SAM" id="Phobius"/>
    </source>
</evidence>
<reference evidence="5" key="1">
    <citation type="submission" date="2020-06" db="EMBL/GenBank/DDBJ databases">
        <authorList>
            <person name="Onetto C."/>
        </authorList>
    </citation>
    <scope>NUCLEOTIDE SEQUENCE</scope>
</reference>
<protein>
    <recommendedName>
        <fullName evidence="4">WSC domain-containing protein</fullName>
    </recommendedName>
</protein>
<feature type="domain" description="WSC" evidence="4">
    <location>
        <begin position="29"/>
        <end position="116"/>
    </location>
</feature>
<dbReference type="SMART" id="SM00321">
    <property type="entry name" value="WSC"/>
    <property type="match status" value="1"/>
</dbReference>
<sequence length="404" mass="42099">MLSRGSLRSGQLLLLPLALMSSFWQHAHGLSQTYCSSQNSGSDYDAVTNIYQSNGACHDECAANYAFAIVQYQQCWCSNYAPADQLDVSQCSQSCPGYPSESCGDKDNGLYGYIKLNIDPSGTLGSGSSSSSTSSAAQSSTQQSSSSSKPTTTSSSSTPSSTTTSSTPSSTPTSTSFSITSTQGAVVTSSPSSTSADSDTSSLSHTTFVSTRVVTLSGAPVTQTVTSTAVVTPGAGSLHDTERKGVSGGTVAGAVIGSVAGVALLLAGAFFLWRRKRSETSDPESPRSGSGSGSARRRMERNTSVLSKTGLLSPAGTAVDMEKFPDDSTTGHRYQGSESTAPIPTSPDGDRRNSRPLVYDQRLNPAALMQHWEQNGSRASIGTMQDQRDYSRPLGVTNPDPVDD</sequence>
<dbReference type="PANTHER" id="PTHR16861:SF9">
    <property type="entry name" value="CELL WALL INTEGRITY AND STRESS RESPONSE COMPONENT 1"/>
    <property type="match status" value="1"/>
</dbReference>
<dbReference type="Pfam" id="PF01822">
    <property type="entry name" value="WSC"/>
    <property type="match status" value="1"/>
</dbReference>